<dbReference type="AlphaFoldDB" id="A0A6I2U2A4"/>
<name>A0A6I2U2A4_9BACT</name>
<accession>A0A6I2U2A4</accession>
<sequence length="174" mass="19937">MKAITIPTSLYVALAQLEDKDAGQIAKAIARYVEEEKEPAFSNSLLKAFFTLFREQIDAQRNAYEQRRVVNTQNAQRKVSKKRVVPKKTESVVEEKKEEVVSNAPIPLQRLVDVYPKIGTYTGEFQNAWDSMAESDKQRAIDFVPVYLSQFPEPSAQFYLNQYLKAKPWDKVTG</sequence>
<proteinExistence type="predicted"/>
<reference evidence="2 3" key="1">
    <citation type="submission" date="2019-08" db="EMBL/GenBank/DDBJ databases">
        <title>In-depth cultivation of the pig gut microbiome towards novel bacterial diversity and tailored functional studies.</title>
        <authorList>
            <person name="Wylensek D."/>
            <person name="Hitch T.C.A."/>
            <person name="Clavel T."/>
        </authorList>
    </citation>
    <scope>NUCLEOTIDE SEQUENCE [LARGE SCALE GENOMIC DNA]</scope>
    <source>
        <strain evidence="2 3">LKV-178-WT-2C</strain>
    </source>
</reference>
<evidence type="ECO:0000313" key="3">
    <source>
        <dbReference type="Proteomes" id="UP000450161"/>
    </source>
</evidence>
<dbReference type="EMBL" id="VUNF01000047">
    <property type="protein sequence ID" value="MST78777.1"/>
    <property type="molecule type" value="Genomic_DNA"/>
</dbReference>
<dbReference type="Pfam" id="PF19808">
    <property type="entry name" value="DUF6291"/>
    <property type="match status" value="1"/>
</dbReference>
<feature type="domain" description="DUF6291" evidence="1">
    <location>
        <begin position="8"/>
        <end position="80"/>
    </location>
</feature>
<protein>
    <recommendedName>
        <fullName evidence="1">DUF6291 domain-containing protein</fullName>
    </recommendedName>
</protein>
<gene>
    <name evidence="2" type="ORF">FYJ72_14225</name>
</gene>
<dbReference type="Proteomes" id="UP000450161">
    <property type="component" value="Unassembled WGS sequence"/>
</dbReference>
<evidence type="ECO:0000259" key="1">
    <source>
        <dbReference type="Pfam" id="PF19808"/>
    </source>
</evidence>
<evidence type="ECO:0000313" key="2">
    <source>
        <dbReference type="EMBL" id="MST78777.1"/>
    </source>
</evidence>
<organism evidence="2 3">
    <name type="scientific">Segatella copri</name>
    <dbReference type="NCBI Taxonomy" id="165179"/>
    <lineage>
        <taxon>Bacteria</taxon>
        <taxon>Pseudomonadati</taxon>
        <taxon>Bacteroidota</taxon>
        <taxon>Bacteroidia</taxon>
        <taxon>Bacteroidales</taxon>
        <taxon>Prevotellaceae</taxon>
        <taxon>Segatella</taxon>
    </lineage>
</organism>
<dbReference type="InterPro" id="IPR046258">
    <property type="entry name" value="DUF6291"/>
</dbReference>
<dbReference type="RefSeq" id="WP_154483278.1">
    <property type="nucleotide sequence ID" value="NZ_JAPDUZ010000001.1"/>
</dbReference>
<comment type="caution">
    <text evidence="2">The sequence shown here is derived from an EMBL/GenBank/DDBJ whole genome shotgun (WGS) entry which is preliminary data.</text>
</comment>